<organism evidence="2">
    <name type="scientific">Ixodes ricinus</name>
    <name type="common">Common tick</name>
    <name type="synonym">Acarus ricinus</name>
    <dbReference type="NCBI Taxonomy" id="34613"/>
    <lineage>
        <taxon>Eukaryota</taxon>
        <taxon>Metazoa</taxon>
        <taxon>Ecdysozoa</taxon>
        <taxon>Arthropoda</taxon>
        <taxon>Chelicerata</taxon>
        <taxon>Arachnida</taxon>
        <taxon>Acari</taxon>
        <taxon>Parasitiformes</taxon>
        <taxon>Ixodida</taxon>
        <taxon>Ixodoidea</taxon>
        <taxon>Ixodidae</taxon>
        <taxon>Ixodinae</taxon>
        <taxon>Ixodes</taxon>
    </lineage>
</organism>
<evidence type="ECO:0000256" key="1">
    <source>
        <dbReference type="SAM" id="MobiDB-lite"/>
    </source>
</evidence>
<dbReference type="GO" id="GO:0006508">
    <property type="term" value="P:proteolysis"/>
    <property type="evidence" value="ECO:0007669"/>
    <property type="project" value="UniProtKB-KW"/>
</dbReference>
<sequence>MAPVANGARNGQWSRCSVQHLRGFLETLEQACFDMLSATHYTINMTRLPGAGITKQQLCERTYSNFKNVIVHPESRNAGECKIWCCPADYNNRCLQAQLTDGMECKQGYHCLKHQCVMKTTHQPPRPAPPTRHTTRPKTTTTTRRTQRTRRFWWPSWWNLRQDRTNPDSKSTYHSRMDSV</sequence>
<dbReference type="GO" id="GO:0008237">
    <property type="term" value="F:metallopeptidase activity"/>
    <property type="evidence" value="ECO:0007669"/>
    <property type="project" value="UniProtKB-KW"/>
</dbReference>
<keyword evidence="2" id="KW-0645">Protease</keyword>
<protein>
    <submittedName>
        <fullName evidence="2">Putative metalloprotease</fullName>
    </submittedName>
</protein>
<evidence type="ECO:0000313" key="2">
    <source>
        <dbReference type="EMBL" id="JAA67478.1"/>
    </source>
</evidence>
<dbReference type="EMBL" id="GADI01006330">
    <property type="protein sequence ID" value="JAA67478.1"/>
    <property type="molecule type" value="mRNA"/>
</dbReference>
<reference evidence="2" key="1">
    <citation type="submission" date="2012-12" db="EMBL/GenBank/DDBJ databases">
        <title>Identification and characterization of a phenylalanine ammonia-lyase gene family in Isatis indigotica Fort.</title>
        <authorList>
            <person name="Liu Q."/>
            <person name="Chen J."/>
            <person name="Zhou X."/>
            <person name="Di P."/>
            <person name="Xiao Y."/>
            <person name="Xuan H."/>
            <person name="Zhang L."/>
            <person name="Chen W."/>
        </authorList>
    </citation>
    <scope>NUCLEOTIDE SEQUENCE</scope>
    <source>
        <tissue evidence="2">Salivary gland</tissue>
    </source>
</reference>
<proteinExistence type="evidence at transcript level"/>
<name>A0A0K8R9C1_IXORI</name>
<dbReference type="AlphaFoldDB" id="A0A0K8R9C1"/>
<keyword evidence="2" id="KW-0378">Hydrolase</keyword>
<keyword evidence="2" id="KW-0482">Metalloprotease</keyword>
<dbReference type="Gene3D" id="3.40.1620.60">
    <property type="match status" value="1"/>
</dbReference>
<feature type="region of interest" description="Disordered" evidence="1">
    <location>
        <begin position="122"/>
        <end position="146"/>
    </location>
</feature>
<accession>A0A0K8R9C1</accession>